<dbReference type="Gene3D" id="1.10.510.10">
    <property type="entry name" value="Transferase(Phosphotransferase) domain 1"/>
    <property type="match status" value="1"/>
</dbReference>
<dbReference type="InterPro" id="IPR024205">
    <property type="entry name" value="Mst1_2_SARAH_domain"/>
</dbReference>
<comment type="similarity">
    <text evidence="1">Belongs to the protein kinase superfamily. STE Ser/Thr protein kinase family. STE20 subfamily.</text>
</comment>
<dbReference type="PROSITE" id="PS50951">
    <property type="entry name" value="SARAH"/>
    <property type="match status" value="1"/>
</dbReference>
<dbReference type="Pfam" id="PF00069">
    <property type="entry name" value="Pkinase"/>
    <property type="match status" value="1"/>
</dbReference>
<evidence type="ECO:0000256" key="1">
    <source>
        <dbReference type="ARBA" id="ARBA00008874"/>
    </source>
</evidence>
<dbReference type="InterPro" id="IPR017441">
    <property type="entry name" value="Protein_kinase_ATP_BS"/>
</dbReference>
<comment type="catalytic activity">
    <reaction evidence="9">
        <text>L-seryl-[protein] + ATP = O-phospho-L-seryl-[protein] + ADP + H(+)</text>
        <dbReference type="Rhea" id="RHEA:17989"/>
        <dbReference type="Rhea" id="RHEA-COMP:9863"/>
        <dbReference type="Rhea" id="RHEA-COMP:11604"/>
        <dbReference type="ChEBI" id="CHEBI:15378"/>
        <dbReference type="ChEBI" id="CHEBI:29999"/>
        <dbReference type="ChEBI" id="CHEBI:30616"/>
        <dbReference type="ChEBI" id="CHEBI:83421"/>
        <dbReference type="ChEBI" id="CHEBI:456216"/>
        <dbReference type="EC" id="2.7.11.1"/>
    </reaction>
</comment>
<dbReference type="EC" id="2.7.11.1" evidence="2"/>
<name>A0A0K0FLA9_STRVS</name>
<accession>A0A0K0FLA9</accession>
<evidence type="ECO:0000256" key="7">
    <source>
        <dbReference type="ARBA" id="ARBA00022840"/>
    </source>
</evidence>
<dbReference type="WBParaSite" id="SVE_0982400.1">
    <property type="protein sequence ID" value="SVE_0982400.1"/>
    <property type="gene ID" value="SVE_0982400"/>
</dbReference>
<dbReference type="CDD" id="cd06612">
    <property type="entry name" value="STKc_MST1_2"/>
    <property type="match status" value="1"/>
</dbReference>
<dbReference type="GO" id="GO:0004674">
    <property type="term" value="F:protein serine/threonine kinase activity"/>
    <property type="evidence" value="ECO:0007669"/>
    <property type="project" value="UniProtKB-KW"/>
</dbReference>
<feature type="binding site" evidence="12">
    <location>
        <position position="54"/>
    </location>
    <ligand>
        <name>ATP</name>
        <dbReference type="ChEBI" id="CHEBI:30616"/>
    </ligand>
</feature>
<proteinExistence type="inferred from homology"/>
<dbReference type="InterPro" id="IPR000719">
    <property type="entry name" value="Prot_kinase_dom"/>
</dbReference>
<evidence type="ECO:0000313" key="15">
    <source>
        <dbReference type="Proteomes" id="UP000035680"/>
    </source>
</evidence>
<dbReference type="CDD" id="cd21884">
    <property type="entry name" value="SARAH_MST_Hpo"/>
    <property type="match status" value="1"/>
</dbReference>
<dbReference type="SMART" id="SM00220">
    <property type="entry name" value="S_TKc"/>
    <property type="match status" value="1"/>
</dbReference>
<dbReference type="PROSITE" id="PS50011">
    <property type="entry name" value="PROTEIN_KINASE_DOM"/>
    <property type="match status" value="1"/>
</dbReference>
<dbReference type="PANTHER" id="PTHR48012:SF18">
    <property type="entry name" value="HAPPYHOUR, ISOFORM A"/>
    <property type="match status" value="1"/>
</dbReference>
<dbReference type="AlphaFoldDB" id="A0A0K0FLA9"/>
<dbReference type="FunFam" id="3.30.200.20:FF:000040">
    <property type="entry name" value="Dual specificity mitogen-activated protein kinase kinase"/>
    <property type="match status" value="1"/>
</dbReference>
<dbReference type="GO" id="GO:0005524">
    <property type="term" value="F:ATP binding"/>
    <property type="evidence" value="ECO:0007669"/>
    <property type="project" value="UniProtKB-UniRule"/>
</dbReference>
<evidence type="ECO:0000259" key="14">
    <source>
        <dbReference type="PROSITE" id="PS50951"/>
    </source>
</evidence>
<evidence type="ECO:0000256" key="11">
    <source>
        <dbReference type="ARBA" id="ARBA00074244"/>
    </source>
</evidence>
<keyword evidence="4" id="KW-0808">Transferase</keyword>
<evidence type="ECO:0000256" key="9">
    <source>
        <dbReference type="ARBA" id="ARBA00048679"/>
    </source>
</evidence>
<dbReference type="InterPro" id="IPR050629">
    <property type="entry name" value="STE20/SPS1-PAK"/>
</dbReference>
<evidence type="ECO:0000256" key="2">
    <source>
        <dbReference type="ARBA" id="ARBA00012513"/>
    </source>
</evidence>
<evidence type="ECO:0000256" key="8">
    <source>
        <dbReference type="ARBA" id="ARBA00047899"/>
    </source>
</evidence>
<evidence type="ECO:0000256" key="4">
    <source>
        <dbReference type="ARBA" id="ARBA00022679"/>
    </source>
</evidence>
<dbReference type="GO" id="GO:0005737">
    <property type="term" value="C:cytoplasm"/>
    <property type="evidence" value="ECO:0007669"/>
    <property type="project" value="TreeGrafter"/>
</dbReference>
<dbReference type="PANTHER" id="PTHR48012">
    <property type="entry name" value="STERILE20-LIKE KINASE, ISOFORM B-RELATED"/>
    <property type="match status" value="1"/>
</dbReference>
<protein>
    <recommendedName>
        <fullName evidence="11">Serine/threonine-protein kinase cst-1</fullName>
        <ecNumber evidence="2">2.7.11.1</ecNumber>
    </recommendedName>
</protein>
<evidence type="ECO:0000256" key="5">
    <source>
        <dbReference type="ARBA" id="ARBA00022741"/>
    </source>
</evidence>
<feature type="domain" description="SARAH" evidence="14">
    <location>
        <begin position="462"/>
        <end position="509"/>
    </location>
</feature>
<dbReference type="Gene3D" id="4.10.170.10">
    <property type="entry name" value="p53-like tetramerisation domain"/>
    <property type="match status" value="1"/>
</dbReference>
<comment type="catalytic activity">
    <reaction evidence="8">
        <text>L-threonyl-[protein] + ATP = O-phospho-L-threonyl-[protein] + ADP + H(+)</text>
        <dbReference type="Rhea" id="RHEA:46608"/>
        <dbReference type="Rhea" id="RHEA-COMP:11060"/>
        <dbReference type="Rhea" id="RHEA-COMP:11605"/>
        <dbReference type="ChEBI" id="CHEBI:15378"/>
        <dbReference type="ChEBI" id="CHEBI:30013"/>
        <dbReference type="ChEBI" id="CHEBI:30616"/>
        <dbReference type="ChEBI" id="CHEBI:61977"/>
        <dbReference type="ChEBI" id="CHEBI:456216"/>
        <dbReference type="EC" id="2.7.11.1"/>
    </reaction>
</comment>
<dbReference type="InterPro" id="IPR011524">
    <property type="entry name" value="SARAH_dom"/>
</dbReference>
<dbReference type="STRING" id="75913.A0A0K0FLA9"/>
<reference evidence="16" key="2">
    <citation type="submission" date="2015-08" db="UniProtKB">
        <authorList>
            <consortium name="WormBaseParasite"/>
        </authorList>
    </citation>
    <scope>IDENTIFICATION</scope>
</reference>
<dbReference type="InterPro" id="IPR011009">
    <property type="entry name" value="Kinase-like_dom_sf"/>
</dbReference>
<dbReference type="GO" id="GO:0035556">
    <property type="term" value="P:intracellular signal transduction"/>
    <property type="evidence" value="ECO:0007669"/>
    <property type="project" value="TreeGrafter"/>
</dbReference>
<organism evidence="15 16">
    <name type="scientific">Strongyloides venezuelensis</name>
    <name type="common">Threadworm</name>
    <dbReference type="NCBI Taxonomy" id="75913"/>
    <lineage>
        <taxon>Eukaryota</taxon>
        <taxon>Metazoa</taxon>
        <taxon>Ecdysozoa</taxon>
        <taxon>Nematoda</taxon>
        <taxon>Chromadorea</taxon>
        <taxon>Rhabditida</taxon>
        <taxon>Tylenchina</taxon>
        <taxon>Panagrolaimomorpha</taxon>
        <taxon>Strongyloidoidea</taxon>
        <taxon>Strongyloididae</taxon>
        <taxon>Strongyloides</taxon>
    </lineage>
</organism>
<reference evidence="15" key="1">
    <citation type="submission" date="2014-07" db="EMBL/GenBank/DDBJ databases">
        <authorList>
            <person name="Martin A.A"/>
            <person name="De Silva N."/>
        </authorList>
    </citation>
    <scope>NUCLEOTIDE SEQUENCE</scope>
</reference>
<dbReference type="GO" id="GO:0051262">
    <property type="term" value="P:protein tetramerization"/>
    <property type="evidence" value="ECO:0007669"/>
    <property type="project" value="InterPro"/>
</dbReference>
<dbReference type="SUPFAM" id="SSF56112">
    <property type="entry name" value="Protein kinase-like (PK-like)"/>
    <property type="match status" value="1"/>
</dbReference>
<dbReference type="Proteomes" id="UP000035680">
    <property type="component" value="Unassembled WGS sequence"/>
</dbReference>
<dbReference type="PROSITE" id="PS00107">
    <property type="entry name" value="PROTEIN_KINASE_ATP"/>
    <property type="match status" value="1"/>
</dbReference>
<keyword evidence="3" id="KW-0723">Serine/threonine-protein kinase</keyword>
<evidence type="ECO:0000256" key="6">
    <source>
        <dbReference type="ARBA" id="ARBA00022777"/>
    </source>
</evidence>
<evidence type="ECO:0000256" key="10">
    <source>
        <dbReference type="ARBA" id="ARBA00059815"/>
    </source>
</evidence>
<keyword evidence="15" id="KW-1185">Reference proteome</keyword>
<sequence length="514" mass="58291">MDENMIKQDIKLDQDTLNKDPDEVFTIVNKLGEGSYGSVHKAVHKNTGHTFAIKTVKVGNDLQEIIKEISIMKQCDSDFVVKYFGSYFKNSDLWIVMEYCGAGSISDIMRIRRKTLNENEIAVVLKDALHGLKYLHDLKKIHRDIKAGNILLNENGRAKLADFGVSGQLTDTMAKRNTVIGTPYWMAPEVIRESGYDSQADCWSIGVTAIEMAEGKPPHAEMHPMRAIFLIPTKPAPTLKNPKIWSKEFWKFTTRCLVKNPEERANASDLLEDPFITSAKDNNILLEMIKDSQNIAKSLPNVNQILPTTKTSYSDSTIKNDSTNSSTMIYKKTLKVNDYLDDKKNEYLDGTLVQEQQVENKNNNTPISCVQYNDIYKTAMKAENNFKFIGNDGFVGTPRPIQHIETNNSESNYLYKTPSLVNNFHMFNLDESGAVGGIGSISTTSSEINIFNNFENDISKGYGFLKKMTTEELLQKKGNLEFEMDNELRDLQKRYQIKRQPILDAIELKKKNVS</sequence>
<evidence type="ECO:0000256" key="12">
    <source>
        <dbReference type="PROSITE-ProRule" id="PRU10141"/>
    </source>
</evidence>
<keyword evidence="5 12" id="KW-0547">Nucleotide-binding</keyword>
<evidence type="ECO:0000256" key="3">
    <source>
        <dbReference type="ARBA" id="ARBA00022527"/>
    </source>
</evidence>
<evidence type="ECO:0000259" key="13">
    <source>
        <dbReference type="PROSITE" id="PS50011"/>
    </source>
</evidence>
<keyword evidence="7 12" id="KW-0067">ATP-binding</keyword>
<dbReference type="FunFam" id="1.10.510.10:FF:000605">
    <property type="entry name" value="serine/threonine-protein kinase 3 isoform X2"/>
    <property type="match status" value="1"/>
</dbReference>
<feature type="domain" description="Protein kinase" evidence="13">
    <location>
        <begin position="25"/>
        <end position="276"/>
    </location>
</feature>
<keyword evidence="6" id="KW-0418">Kinase</keyword>
<dbReference type="InterPro" id="IPR036674">
    <property type="entry name" value="p53_tetramer_sf"/>
</dbReference>
<comment type="function">
    <text evidence="10">Serine/threonine-protein kinase which extends lifespan and delays tissue aging, probably by activating daf-16.</text>
</comment>
<dbReference type="Pfam" id="PF11629">
    <property type="entry name" value="Mst1_SARAH"/>
    <property type="match status" value="1"/>
</dbReference>
<evidence type="ECO:0000313" key="16">
    <source>
        <dbReference type="WBParaSite" id="SVE_0982400.1"/>
    </source>
</evidence>